<accession>T0KJQ3</accession>
<reference evidence="1 2" key="1">
    <citation type="journal article" date="2013" name="Genome Announc.">
        <title>Draft Genome Sequence of Sphingobium ummariense Strain RL-3, a Hexachlorocyclohexane-Degrading Bacterium.</title>
        <authorList>
            <person name="Kohli P."/>
            <person name="Dua A."/>
            <person name="Sangwan N."/>
            <person name="Oldach P."/>
            <person name="Khurana J.P."/>
            <person name="Lal R."/>
        </authorList>
    </citation>
    <scope>NUCLEOTIDE SEQUENCE [LARGE SCALE GENOMIC DNA]</scope>
    <source>
        <strain evidence="1 2">RL-3</strain>
    </source>
</reference>
<sequence>MRDNPDPDFITRILSILDDRVSRDRDRDDLSDLIGHLLPARTVSAVGPASAELPDFDAMAEAAMKPLPSIADIDPAFMDVKHLIGRTD</sequence>
<dbReference type="Proteomes" id="UP000015523">
    <property type="component" value="Unassembled WGS sequence"/>
</dbReference>
<proteinExistence type="predicted"/>
<organism evidence="1 2">
    <name type="scientific">Sphingobium ummariense RL-3</name>
    <dbReference type="NCBI Taxonomy" id="1346791"/>
    <lineage>
        <taxon>Bacteria</taxon>
        <taxon>Pseudomonadati</taxon>
        <taxon>Pseudomonadota</taxon>
        <taxon>Alphaproteobacteria</taxon>
        <taxon>Sphingomonadales</taxon>
        <taxon>Sphingomonadaceae</taxon>
        <taxon>Sphingobium</taxon>
    </lineage>
</organism>
<protein>
    <submittedName>
        <fullName evidence="1">Uncharacterized protein</fullName>
    </submittedName>
</protein>
<dbReference type="AlphaFoldDB" id="T0KJQ3"/>
<evidence type="ECO:0000313" key="1">
    <source>
        <dbReference type="EMBL" id="EQB33573.1"/>
    </source>
</evidence>
<evidence type="ECO:0000313" key="2">
    <source>
        <dbReference type="Proteomes" id="UP000015523"/>
    </source>
</evidence>
<name>T0KJQ3_9SPHN</name>
<dbReference type="EMBL" id="AUWY01000033">
    <property type="protein sequence ID" value="EQB33573.1"/>
    <property type="molecule type" value="Genomic_DNA"/>
</dbReference>
<dbReference type="PATRIC" id="fig|1346791.3.peg.701"/>
<keyword evidence="2" id="KW-1185">Reference proteome</keyword>
<gene>
    <name evidence="1" type="ORF">M529_03620</name>
</gene>
<comment type="caution">
    <text evidence="1">The sequence shown here is derived from an EMBL/GenBank/DDBJ whole genome shotgun (WGS) entry which is preliminary data.</text>
</comment>